<protein>
    <submittedName>
        <fullName evidence="3">DUF3084 domain-containing protein</fullName>
    </submittedName>
</protein>
<evidence type="ECO:0000313" key="3">
    <source>
        <dbReference type="EMBL" id="PZO23335.1"/>
    </source>
</evidence>
<sequence>MTGFVLFFAVACLGGVIATVGDRIGMKVGKSRLSLFNLRPRQTATLVSVVTGMIASFATLTLLFLLDGSLRKGVFQLDDIQLALSEAQTDLEATEAEKEQAESTLAKSTKLQAQAQARLSETNKSLQTAIAREAETLTNLLDTQSQLDQVSEQAGSLRDEIGNLRSEREALIEEQAKVRSQIAQRDREITQRNAEIAQRNQQIAQRDQQLQQRTTDLSERDQQIAQRNTEIAERETRLKGLQKQQAFLTEEISRLEEEFQGLRLGNVAIARNQTLAYTVARPDSEQNAVQAVEQALAEANRFAVQTVLPRTDTVDNFTLRFDPLAVAEIVRSITDRQSYVIKVSSAANYVIGEPCVAEALSKSGPPCILVNVAAVPNEIIYQPGDVLASVSVSSEDILNERLVERFIILQATAEFEARRSGIIRYRPIIANGLPEPLNDFLTRVDAYGESIEIQAFASQPIYPTGPVYLELAAVKDGDVLFRTRAAASP</sequence>
<keyword evidence="2" id="KW-1133">Transmembrane helix</keyword>
<dbReference type="InterPro" id="IPR021435">
    <property type="entry name" value="DUF3084"/>
</dbReference>
<evidence type="ECO:0000256" key="2">
    <source>
        <dbReference type="SAM" id="Phobius"/>
    </source>
</evidence>
<accession>A0A2W4WLY8</accession>
<comment type="caution">
    <text evidence="3">The sequence shown here is derived from an EMBL/GenBank/DDBJ whole genome shotgun (WGS) entry which is preliminary data.</text>
</comment>
<feature type="coiled-coil region" evidence="1">
    <location>
        <begin position="77"/>
        <end position="111"/>
    </location>
</feature>
<keyword evidence="2" id="KW-0812">Transmembrane</keyword>
<keyword evidence="2" id="KW-0472">Membrane</keyword>
<evidence type="ECO:0000256" key="1">
    <source>
        <dbReference type="SAM" id="Coils"/>
    </source>
</evidence>
<feature type="coiled-coil region" evidence="1">
    <location>
        <begin position="140"/>
        <end position="181"/>
    </location>
</feature>
<feature type="transmembrane region" description="Helical" evidence="2">
    <location>
        <begin position="42"/>
        <end position="66"/>
    </location>
</feature>
<dbReference type="Gene3D" id="1.10.287.1490">
    <property type="match status" value="1"/>
</dbReference>
<reference evidence="3 4" key="2">
    <citation type="submission" date="2018-06" db="EMBL/GenBank/DDBJ databases">
        <title>Metagenomic assembly of (sub)arctic Cyanobacteria and their associated microbiome from non-axenic cultures.</title>
        <authorList>
            <person name="Baurain D."/>
        </authorList>
    </citation>
    <scope>NUCLEOTIDE SEQUENCE [LARGE SCALE GENOMIC DNA]</scope>
    <source>
        <strain evidence="3">ULC129bin1</strain>
    </source>
</reference>
<dbReference type="AlphaFoldDB" id="A0A2W4WLY8"/>
<keyword evidence="1" id="KW-0175">Coiled coil</keyword>
<feature type="coiled-coil region" evidence="1">
    <location>
        <begin position="224"/>
        <end position="258"/>
    </location>
</feature>
<proteinExistence type="predicted"/>
<reference evidence="4" key="1">
    <citation type="submission" date="2018-04" db="EMBL/GenBank/DDBJ databases">
        <authorList>
            <person name="Cornet L."/>
        </authorList>
    </citation>
    <scope>NUCLEOTIDE SEQUENCE [LARGE SCALE GENOMIC DNA]</scope>
</reference>
<dbReference type="Pfam" id="PF11283">
    <property type="entry name" value="DUF3084"/>
    <property type="match status" value="1"/>
</dbReference>
<dbReference type="Proteomes" id="UP000249354">
    <property type="component" value="Unassembled WGS sequence"/>
</dbReference>
<organism evidence="3 4">
    <name type="scientific">Leptolyngbya foveolarum</name>
    <dbReference type="NCBI Taxonomy" id="47253"/>
    <lineage>
        <taxon>Bacteria</taxon>
        <taxon>Bacillati</taxon>
        <taxon>Cyanobacteriota</taxon>
        <taxon>Cyanophyceae</taxon>
        <taxon>Leptolyngbyales</taxon>
        <taxon>Leptolyngbyaceae</taxon>
        <taxon>Leptolyngbya group</taxon>
        <taxon>Leptolyngbya</taxon>
    </lineage>
</organism>
<dbReference type="EMBL" id="QBMC01000002">
    <property type="protein sequence ID" value="PZO23335.1"/>
    <property type="molecule type" value="Genomic_DNA"/>
</dbReference>
<evidence type="ECO:0000313" key="4">
    <source>
        <dbReference type="Proteomes" id="UP000249354"/>
    </source>
</evidence>
<gene>
    <name evidence="3" type="ORF">DCF25_00675</name>
</gene>
<name>A0A2W4WLY8_9CYAN</name>